<dbReference type="Proteomes" id="UP001143480">
    <property type="component" value="Unassembled WGS sequence"/>
</dbReference>
<dbReference type="SUPFAM" id="SSF54593">
    <property type="entry name" value="Glyoxalase/Bleomycin resistance protein/Dihydroxybiphenyl dioxygenase"/>
    <property type="match status" value="1"/>
</dbReference>
<dbReference type="AlphaFoldDB" id="A0A9W6KTJ5"/>
<dbReference type="InterPro" id="IPR041581">
    <property type="entry name" value="Glyoxalase_6"/>
</dbReference>
<sequence>MWYHSQMTSRIAAIAIDAHDLRKVADFWAAVLGWTVTEEVPDEIITIAPAGEPGVSIDVVKVPEGKTVKNRLHLDIRADGSTQAQEVERVLALGARPADVGQGPDVSWVTLADPEGNEFCILSRSVQDVAGDLNAG</sequence>
<protein>
    <recommendedName>
        <fullName evidence="1">VOC domain-containing protein</fullName>
    </recommendedName>
</protein>
<name>A0A9W6KTJ5_9ACTN</name>
<dbReference type="PANTHER" id="PTHR35908">
    <property type="entry name" value="HYPOTHETICAL FUSION PROTEIN"/>
    <property type="match status" value="1"/>
</dbReference>
<evidence type="ECO:0000313" key="2">
    <source>
        <dbReference type="EMBL" id="GLL06993.1"/>
    </source>
</evidence>
<evidence type="ECO:0000259" key="1">
    <source>
        <dbReference type="PROSITE" id="PS51819"/>
    </source>
</evidence>
<dbReference type="InterPro" id="IPR037523">
    <property type="entry name" value="VOC_core"/>
</dbReference>
<dbReference type="InterPro" id="IPR029068">
    <property type="entry name" value="Glyas_Bleomycin-R_OHBP_Dase"/>
</dbReference>
<organism evidence="2 3">
    <name type="scientific">Dactylosporangium matsuzakiense</name>
    <dbReference type="NCBI Taxonomy" id="53360"/>
    <lineage>
        <taxon>Bacteria</taxon>
        <taxon>Bacillati</taxon>
        <taxon>Actinomycetota</taxon>
        <taxon>Actinomycetes</taxon>
        <taxon>Micromonosporales</taxon>
        <taxon>Micromonosporaceae</taxon>
        <taxon>Dactylosporangium</taxon>
    </lineage>
</organism>
<reference evidence="2" key="1">
    <citation type="journal article" date="2014" name="Int. J. Syst. Evol. Microbiol.">
        <title>Complete genome sequence of Corynebacterium casei LMG S-19264T (=DSM 44701T), isolated from a smear-ripened cheese.</title>
        <authorList>
            <consortium name="US DOE Joint Genome Institute (JGI-PGF)"/>
            <person name="Walter F."/>
            <person name="Albersmeier A."/>
            <person name="Kalinowski J."/>
            <person name="Ruckert C."/>
        </authorList>
    </citation>
    <scope>NUCLEOTIDE SEQUENCE</scope>
    <source>
        <strain evidence="2">VKM Ac-1321</strain>
    </source>
</reference>
<dbReference type="PANTHER" id="PTHR35908:SF1">
    <property type="entry name" value="CONSERVED PROTEIN"/>
    <property type="match status" value="1"/>
</dbReference>
<feature type="domain" description="VOC" evidence="1">
    <location>
        <begin position="10"/>
        <end position="124"/>
    </location>
</feature>
<gene>
    <name evidence="2" type="ORF">GCM10017581_087440</name>
</gene>
<dbReference type="CDD" id="cd06587">
    <property type="entry name" value="VOC"/>
    <property type="match status" value="1"/>
</dbReference>
<keyword evidence="3" id="KW-1185">Reference proteome</keyword>
<dbReference type="PROSITE" id="PS51819">
    <property type="entry name" value="VOC"/>
    <property type="match status" value="1"/>
</dbReference>
<proteinExistence type="predicted"/>
<evidence type="ECO:0000313" key="3">
    <source>
        <dbReference type="Proteomes" id="UP001143480"/>
    </source>
</evidence>
<accession>A0A9W6KTJ5</accession>
<comment type="caution">
    <text evidence="2">The sequence shown here is derived from an EMBL/GenBank/DDBJ whole genome shotgun (WGS) entry which is preliminary data.</text>
</comment>
<dbReference type="EMBL" id="BSFP01000083">
    <property type="protein sequence ID" value="GLL06993.1"/>
    <property type="molecule type" value="Genomic_DNA"/>
</dbReference>
<reference evidence="2" key="2">
    <citation type="submission" date="2023-01" db="EMBL/GenBank/DDBJ databases">
        <authorList>
            <person name="Sun Q."/>
            <person name="Evtushenko L."/>
        </authorList>
    </citation>
    <scope>NUCLEOTIDE SEQUENCE</scope>
    <source>
        <strain evidence="2">VKM Ac-1321</strain>
    </source>
</reference>
<dbReference type="Pfam" id="PF18029">
    <property type="entry name" value="Glyoxalase_6"/>
    <property type="match status" value="1"/>
</dbReference>
<dbReference type="Gene3D" id="3.10.180.10">
    <property type="entry name" value="2,3-Dihydroxybiphenyl 1,2-Dioxygenase, domain 1"/>
    <property type="match status" value="1"/>
</dbReference>